<protein>
    <submittedName>
        <fullName evidence="2">Uncharacterized protein</fullName>
    </submittedName>
</protein>
<dbReference type="AlphaFoldDB" id="A0A1N7IFV1"/>
<gene>
    <name evidence="2" type="ORF">SAMN05421639_103561</name>
</gene>
<keyword evidence="3" id="KW-1185">Reference proteome</keyword>
<proteinExistence type="predicted"/>
<evidence type="ECO:0000256" key="1">
    <source>
        <dbReference type="SAM" id="SignalP"/>
    </source>
</evidence>
<keyword evidence="1" id="KW-0732">Signal</keyword>
<name>A0A1N7IFV1_9FLAO</name>
<feature type="chain" id="PRO_5013134219" evidence="1">
    <location>
        <begin position="20"/>
        <end position="158"/>
    </location>
</feature>
<dbReference type="OrthoDB" id="1247310at2"/>
<feature type="signal peptide" evidence="1">
    <location>
        <begin position="1"/>
        <end position="19"/>
    </location>
</feature>
<dbReference type="EMBL" id="FTNY01000003">
    <property type="protein sequence ID" value="SIS35930.1"/>
    <property type="molecule type" value="Genomic_DNA"/>
</dbReference>
<accession>A0A1N7IFV1</accession>
<evidence type="ECO:0000313" key="3">
    <source>
        <dbReference type="Proteomes" id="UP000186373"/>
    </source>
</evidence>
<dbReference type="Proteomes" id="UP000186373">
    <property type="component" value="Unassembled WGS sequence"/>
</dbReference>
<sequence length="158" mass="16482">MKKLLYTAALVLSGFASKAQVGIGTVTPDASSMLHIVGNPLLFPRISGTTSFLSPTDGIVFYDTTANSLQVSRSNDKWFNLLAGTEITETAGAALANGNVGIGTSNPDGNAALDVATKGIILPILASDPTGVAGMMYYNSTSDDVKIFTTSWITLNKF</sequence>
<reference evidence="3" key="1">
    <citation type="submission" date="2017-01" db="EMBL/GenBank/DDBJ databases">
        <authorList>
            <person name="Varghese N."/>
            <person name="Submissions S."/>
        </authorList>
    </citation>
    <scope>NUCLEOTIDE SEQUENCE [LARGE SCALE GENOMIC DNA]</scope>
    <source>
        <strain evidence="3">DSM 17126</strain>
    </source>
</reference>
<dbReference type="RefSeq" id="WP_076507539.1">
    <property type="nucleotide sequence ID" value="NZ_FTNY01000003.1"/>
</dbReference>
<evidence type="ECO:0000313" key="2">
    <source>
        <dbReference type="EMBL" id="SIS35930.1"/>
    </source>
</evidence>
<organism evidence="2 3">
    <name type="scientific">Chryseobacterium shigense</name>
    <dbReference type="NCBI Taxonomy" id="297244"/>
    <lineage>
        <taxon>Bacteria</taxon>
        <taxon>Pseudomonadati</taxon>
        <taxon>Bacteroidota</taxon>
        <taxon>Flavobacteriia</taxon>
        <taxon>Flavobacteriales</taxon>
        <taxon>Weeksellaceae</taxon>
        <taxon>Chryseobacterium group</taxon>
        <taxon>Chryseobacterium</taxon>
    </lineage>
</organism>